<gene>
    <name evidence="3" type="ORF">SAMN05444272_0771</name>
</gene>
<dbReference type="Proteomes" id="UP000186002">
    <property type="component" value="Unassembled WGS sequence"/>
</dbReference>
<organism evidence="3 4">
    <name type="scientific">Roseibium suaedae</name>
    <dbReference type="NCBI Taxonomy" id="735517"/>
    <lineage>
        <taxon>Bacteria</taxon>
        <taxon>Pseudomonadati</taxon>
        <taxon>Pseudomonadota</taxon>
        <taxon>Alphaproteobacteria</taxon>
        <taxon>Hyphomicrobiales</taxon>
        <taxon>Stappiaceae</taxon>
        <taxon>Roseibium</taxon>
    </lineage>
</organism>
<name>A0A1M7BA70_9HYPH</name>
<dbReference type="InterPro" id="IPR013538">
    <property type="entry name" value="ASHA1/2-like_C"/>
</dbReference>
<accession>A0A1M7BA70</accession>
<keyword evidence="4" id="KW-1185">Reference proteome</keyword>
<reference evidence="3 4" key="1">
    <citation type="submission" date="2016-11" db="EMBL/GenBank/DDBJ databases">
        <authorList>
            <person name="Jaros S."/>
            <person name="Januszkiewicz K."/>
            <person name="Wedrychowicz H."/>
        </authorList>
    </citation>
    <scope>NUCLEOTIDE SEQUENCE [LARGE SCALE GENOMIC DNA]</scope>
    <source>
        <strain evidence="3 4">DSM 22153</strain>
    </source>
</reference>
<proteinExistence type="inferred from homology"/>
<dbReference type="Pfam" id="PF08327">
    <property type="entry name" value="AHSA1"/>
    <property type="match status" value="1"/>
</dbReference>
<evidence type="ECO:0000313" key="4">
    <source>
        <dbReference type="Proteomes" id="UP000186002"/>
    </source>
</evidence>
<feature type="domain" description="Activator of Hsp90 ATPase homologue 1/2-like C-terminal" evidence="2">
    <location>
        <begin position="16"/>
        <end position="154"/>
    </location>
</feature>
<dbReference type="SUPFAM" id="SSF55961">
    <property type="entry name" value="Bet v1-like"/>
    <property type="match status" value="1"/>
</dbReference>
<dbReference type="OrthoDB" id="793407at2"/>
<evidence type="ECO:0000313" key="3">
    <source>
        <dbReference type="EMBL" id="SHL51880.1"/>
    </source>
</evidence>
<evidence type="ECO:0000256" key="1">
    <source>
        <dbReference type="ARBA" id="ARBA00006817"/>
    </source>
</evidence>
<comment type="similarity">
    <text evidence="1">Belongs to the AHA1 family.</text>
</comment>
<evidence type="ECO:0000259" key="2">
    <source>
        <dbReference type="Pfam" id="PF08327"/>
    </source>
</evidence>
<dbReference type="Gene3D" id="3.30.530.20">
    <property type="match status" value="1"/>
</dbReference>
<dbReference type="RefSeq" id="WP_073009029.1">
    <property type="nucleotide sequence ID" value="NZ_FRBW01000001.1"/>
</dbReference>
<sequence>MPAEENCHFEIFLNLPRDKAFALLADHLSAWWLAVAPGGGVRDKVQDAGLEPHAGGVCYEITANHGHLVWGTVLSIERPLYIRLAWQVTSDGKPIRDSAAASRVMISLREAAGGTRLELVHTDFIRHGEDAQASLEAARGEGGWPARLASLQAAAATTRF</sequence>
<dbReference type="STRING" id="735517.SAMN05444272_0771"/>
<dbReference type="AlphaFoldDB" id="A0A1M7BA70"/>
<dbReference type="InterPro" id="IPR023393">
    <property type="entry name" value="START-like_dom_sf"/>
</dbReference>
<protein>
    <submittedName>
        <fullName evidence="3">Uncharacterized conserved protein YndB, AHSA1/START domain</fullName>
    </submittedName>
</protein>
<dbReference type="EMBL" id="FRBW01000001">
    <property type="protein sequence ID" value="SHL51880.1"/>
    <property type="molecule type" value="Genomic_DNA"/>
</dbReference>